<accession>A0A3M7RCJ1</accession>
<dbReference type="AlphaFoldDB" id="A0A3M7RCJ1"/>
<organism evidence="1 2">
    <name type="scientific">Brachionus plicatilis</name>
    <name type="common">Marine rotifer</name>
    <name type="synonym">Brachionus muelleri</name>
    <dbReference type="NCBI Taxonomy" id="10195"/>
    <lineage>
        <taxon>Eukaryota</taxon>
        <taxon>Metazoa</taxon>
        <taxon>Spiralia</taxon>
        <taxon>Gnathifera</taxon>
        <taxon>Rotifera</taxon>
        <taxon>Eurotatoria</taxon>
        <taxon>Monogononta</taxon>
        <taxon>Pseudotrocha</taxon>
        <taxon>Ploima</taxon>
        <taxon>Brachionidae</taxon>
        <taxon>Brachionus</taxon>
    </lineage>
</organism>
<proteinExistence type="predicted"/>
<keyword evidence="2" id="KW-1185">Reference proteome</keyword>
<protein>
    <submittedName>
        <fullName evidence="1">Uncharacterized protein</fullName>
    </submittedName>
</protein>
<sequence>MVDEIKRLPRRRLSIAVELLIPSIRALAREKRNLKNLVQKMVSRQFRYISLTLTLKIESV</sequence>
<evidence type="ECO:0000313" key="2">
    <source>
        <dbReference type="Proteomes" id="UP000276133"/>
    </source>
</evidence>
<evidence type="ECO:0000313" key="1">
    <source>
        <dbReference type="EMBL" id="RNA21250.1"/>
    </source>
</evidence>
<reference evidence="1 2" key="1">
    <citation type="journal article" date="2018" name="Sci. Rep.">
        <title>Genomic signatures of local adaptation to the degree of environmental predictability in rotifers.</title>
        <authorList>
            <person name="Franch-Gras L."/>
            <person name="Hahn C."/>
            <person name="Garcia-Roger E.M."/>
            <person name="Carmona M.J."/>
            <person name="Serra M."/>
            <person name="Gomez A."/>
        </authorList>
    </citation>
    <scope>NUCLEOTIDE SEQUENCE [LARGE SCALE GENOMIC DNA]</scope>
    <source>
        <strain evidence="1">HYR1</strain>
    </source>
</reference>
<name>A0A3M7RCJ1_BRAPC</name>
<comment type="caution">
    <text evidence="1">The sequence shown here is derived from an EMBL/GenBank/DDBJ whole genome shotgun (WGS) entry which is preliminary data.</text>
</comment>
<gene>
    <name evidence="1" type="ORF">BpHYR1_003419</name>
</gene>
<dbReference type="Proteomes" id="UP000276133">
    <property type="component" value="Unassembled WGS sequence"/>
</dbReference>
<dbReference type="EMBL" id="REGN01003705">
    <property type="protein sequence ID" value="RNA21250.1"/>
    <property type="molecule type" value="Genomic_DNA"/>
</dbReference>